<name>A0A317ETD0_9SPHI</name>
<dbReference type="AlphaFoldDB" id="A0A317ETD0"/>
<gene>
    <name evidence="1" type="ORF">DF947_21795</name>
</gene>
<sequence>MMIKRSFTFVELDAVSIGDSVEDEYGKKGIIEKIDILKRFNMISYYFILSKSNGTILILK</sequence>
<evidence type="ECO:0000313" key="2">
    <source>
        <dbReference type="Proteomes" id="UP000245391"/>
    </source>
</evidence>
<protein>
    <recommendedName>
        <fullName evidence="3">PRC-barrel domain-containing protein</fullName>
    </recommendedName>
</protein>
<organism evidence="1 2">
    <name type="scientific">Pedobacter paludis</name>
    <dbReference type="NCBI Taxonomy" id="2203212"/>
    <lineage>
        <taxon>Bacteria</taxon>
        <taxon>Pseudomonadati</taxon>
        <taxon>Bacteroidota</taxon>
        <taxon>Sphingobacteriia</taxon>
        <taxon>Sphingobacteriales</taxon>
        <taxon>Sphingobacteriaceae</taxon>
        <taxon>Pedobacter</taxon>
    </lineage>
</organism>
<dbReference type="RefSeq" id="WP_109932893.1">
    <property type="nucleotide sequence ID" value="NZ_QGNY01000012.1"/>
</dbReference>
<dbReference type="Proteomes" id="UP000245391">
    <property type="component" value="Unassembled WGS sequence"/>
</dbReference>
<evidence type="ECO:0000313" key="1">
    <source>
        <dbReference type="EMBL" id="PWS29682.1"/>
    </source>
</evidence>
<keyword evidence="2" id="KW-1185">Reference proteome</keyword>
<accession>A0A317ETD0</accession>
<dbReference type="EMBL" id="QGNY01000012">
    <property type="protein sequence ID" value="PWS29682.1"/>
    <property type="molecule type" value="Genomic_DNA"/>
</dbReference>
<reference evidence="2" key="1">
    <citation type="submission" date="2018-05" db="EMBL/GenBank/DDBJ databases">
        <title>Pedobacter paludis sp. nov., isolated from wetland soil.</title>
        <authorList>
            <person name="Zhang Y."/>
        </authorList>
    </citation>
    <scope>NUCLEOTIDE SEQUENCE [LARGE SCALE GENOMIC DNA]</scope>
    <source>
        <strain evidence="2">R-8</strain>
    </source>
</reference>
<dbReference type="OrthoDB" id="770581at2"/>
<proteinExistence type="predicted"/>
<evidence type="ECO:0008006" key="3">
    <source>
        <dbReference type="Google" id="ProtNLM"/>
    </source>
</evidence>
<comment type="caution">
    <text evidence="1">The sequence shown here is derived from an EMBL/GenBank/DDBJ whole genome shotgun (WGS) entry which is preliminary data.</text>
</comment>